<protein>
    <submittedName>
        <fullName evidence="1">Uncharacterized protein</fullName>
    </submittedName>
</protein>
<organism evidence="1 2">
    <name type="scientific">Caligus rogercresseyi</name>
    <name type="common">Sea louse</name>
    <dbReference type="NCBI Taxonomy" id="217165"/>
    <lineage>
        <taxon>Eukaryota</taxon>
        <taxon>Metazoa</taxon>
        <taxon>Ecdysozoa</taxon>
        <taxon>Arthropoda</taxon>
        <taxon>Crustacea</taxon>
        <taxon>Multicrustacea</taxon>
        <taxon>Hexanauplia</taxon>
        <taxon>Copepoda</taxon>
        <taxon>Siphonostomatoida</taxon>
        <taxon>Caligidae</taxon>
        <taxon>Caligus</taxon>
    </lineage>
</organism>
<gene>
    <name evidence="1" type="ORF">FKW44_019977</name>
</gene>
<accession>A0A7T8GXC7</accession>
<evidence type="ECO:0000313" key="2">
    <source>
        <dbReference type="Proteomes" id="UP000595437"/>
    </source>
</evidence>
<evidence type="ECO:0000313" key="1">
    <source>
        <dbReference type="EMBL" id="QQP39180.1"/>
    </source>
</evidence>
<dbReference type="Proteomes" id="UP000595437">
    <property type="component" value="Chromosome 14"/>
</dbReference>
<dbReference type="AlphaFoldDB" id="A0A7T8GXC7"/>
<dbReference type="EMBL" id="CP045903">
    <property type="protein sequence ID" value="QQP39180.1"/>
    <property type="molecule type" value="Genomic_DNA"/>
</dbReference>
<proteinExistence type="predicted"/>
<name>A0A7T8GXC7_CALRO</name>
<sequence length="83" mass="8982">MESLYESFLVSSRATSLLTTNSFQRATLSFERDSRRSPRTMRISVFPGLRGISRCEAGGIYDQFGPHSALSSVGDSGESKGGS</sequence>
<keyword evidence="2" id="KW-1185">Reference proteome</keyword>
<reference evidence="2" key="1">
    <citation type="submission" date="2021-01" db="EMBL/GenBank/DDBJ databases">
        <title>Caligus Genome Assembly.</title>
        <authorList>
            <person name="Gallardo-Escarate C."/>
        </authorList>
    </citation>
    <scope>NUCLEOTIDE SEQUENCE [LARGE SCALE GENOMIC DNA]</scope>
</reference>